<accession>A0ABW0CEL4</accession>
<dbReference type="InterPro" id="IPR027417">
    <property type="entry name" value="P-loop_NTPase"/>
</dbReference>
<dbReference type="InterPro" id="IPR039430">
    <property type="entry name" value="Thymidylate_kin-like_dom"/>
</dbReference>
<evidence type="ECO:0000259" key="1">
    <source>
        <dbReference type="Pfam" id="PF02223"/>
    </source>
</evidence>
<dbReference type="EMBL" id="JBHSKM010000004">
    <property type="protein sequence ID" value="MFC5214175.1"/>
    <property type="molecule type" value="Genomic_DNA"/>
</dbReference>
<protein>
    <submittedName>
        <fullName evidence="2">dTMP kinase</fullName>
    </submittedName>
</protein>
<comment type="caution">
    <text evidence="2">The sequence shown here is derived from an EMBL/GenBank/DDBJ whole genome shotgun (WGS) entry which is preliminary data.</text>
</comment>
<gene>
    <name evidence="2" type="ORF">ACFPQ9_10100</name>
</gene>
<evidence type="ECO:0000313" key="3">
    <source>
        <dbReference type="Proteomes" id="UP001596263"/>
    </source>
</evidence>
<dbReference type="GO" id="GO:0016301">
    <property type="term" value="F:kinase activity"/>
    <property type="evidence" value="ECO:0007669"/>
    <property type="project" value="UniProtKB-KW"/>
</dbReference>
<keyword evidence="2" id="KW-0418">Kinase</keyword>
<keyword evidence="3" id="KW-1185">Reference proteome</keyword>
<feature type="domain" description="Thymidylate kinase-like" evidence="1">
    <location>
        <begin position="19"/>
        <end position="116"/>
    </location>
</feature>
<dbReference type="Pfam" id="PF02223">
    <property type="entry name" value="Thymidylate_kin"/>
    <property type="match status" value="1"/>
</dbReference>
<reference evidence="3" key="1">
    <citation type="journal article" date="2019" name="Int. J. Syst. Evol. Microbiol.">
        <title>The Global Catalogue of Microorganisms (GCM) 10K type strain sequencing project: providing services to taxonomists for standard genome sequencing and annotation.</title>
        <authorList>
            <consortium name="The Broad Institute Genomics Platform"/>
            <consortium name="The Broad Institute Genome Sequencing Center for Infectious Disease"/>
            <person name="Wu L."/>
            <person name="Ma J."/>
        </authorList>
    </citation>
    <scope>NUCLEOTIDE SEQUENCE [LARGE SCALE GENOMIC DNA]</scope>
    <source>
        <strain evidence="3">KCTC 42586</strain>
    </source>
</reference>
<keyword evidence="2" id="KW-0808">Transferase</keyword>
<dbReference type="Proteomes" id="UP001596263">
    <property type="component" value="Unassembled WGS sequence"/>
</dbReference>
<organism evidence="2 3">
    <name type="scientific">Streptomyces coerulescens</name>
    <dbReference type="NCBI Taxonomy" id="29304"/>
    <lineage>
        <taxon>Bacteria</taxon>
        <taxon>Bacillati</taxon>
        <taxon>Actinomycetota</taxon>
        <taxon>Actinomycetes</taxon>
        <taxon>Kitasatosporales</taxon>
        <taxon>Streptomycetaceae</taxon>
        <taxon>Streptomyces</taxon>
    </lineage>
</organism>
<evidence type="ECO:0000313" key="2">
    <source>
        <dbReference type="EMBL" id="MFC5214175.1"/>
    </source>
</evidence>
<dbReference type="Gene3D" id="3.40.50.300">
    <property type="entry name" value="P-loop containing nucleotide triphosphate hydrolases"/>
    <property type="match status" value="1"/>
</dbReference>
<dbReference type="RefSeq" id="WP_380850006.1">
    <property type="nucleotide sequence ID" value="NZ_JBHSKM010000004.1"/>
</dbReference>
<dbReference type="SUPFAM" id="SSF52540">
    <property type="entry name" value="P-loop containing nucleoside triphosphate hydrolases"/>
    <property type="match status" value="1"/>
</dbReference>
<name>A0ABW0CEL4_STRCD</name>
<sequence length="204" mass="22265">MATVPPSLVRLVPGTLVVLEGLDRSGKSTQRAALDRLSWTDPKPLFMHLPSGQSRFTEGVYRLTERAPISSALARQLMHLACHAENINTLSEARAGGGAVLDRWWWSTVAYGWYGAHMAEQGLDEDAFLGMIDLVWSGQSADVVFLFTTPHEADALNREPVRAGYRRLAAEHSAITVEVPAADPAATTDFLLATLRERGLLTPS</sequence>
<proteinExistence type="predicted"/>